<dbReference type="InterPro" id="IPR011893">
    <property type="entry name" value="Selenoprotein_Rdx-typ"/>
</dbReference>
<sequence>MHTVEIEYCVPCGFRDRALDVQRAILGGLEGQLDRIALVTGDHGVFRVSVDGEPVFDKDDDEFDVDEIVRAVRTRLR</sequence>
<dbReference type="NCBIfam" id="TIGR02174">
    <property type="entry name" value="CXXU_selWTH"/>
    <property type="match status" value="1"/>
</dbReference>
<dbReference type="Pfam" id="PF10262">
    <property type="entry name" value="Rdx"/>
    <property type="match status" value="1"/>
</dbReference>
<gene>
    <name evidence="2" type="ORF">KTS37_04145</name>
</gene>
<evidence type="ECO:0000313" key="3">
    <source>
        <dbReference type="Proteomes" id="UP001166304"/>
    </source>
</evidence>
<dbReference type="InterPro" id="IPR036249">
    <property type="entry name" value="Thioredoxin-like_sf"/>
</dbReference>
<dbReference type="Gene3D" id="3.40.30.10">
    <property type="entry name" value="Glutaredoxin"/>
    <property type="match status" value="1"/>
</dbReference>
<keyword evidence="3" id="KW-1185">Reference proteome</keyword>
<reference evidence="2" key="1">
    <citation type="submission" date="2021-06" db="EMBL/GenBank/DDBJ databases">
        <title>New haloarchaea isolates fom saline soil.</title>
        <authorList>
            <person name="Duran-Viseras A."/>
            <person name="Sanchez-Porro C.S."/>
            <person name="Ventosa A."/>
        </authorList>
    </citation>
    <scope>NUCLEOTIDE SEQUENCE</scope>
    <source>
        <strain evidence="2">JCM 18369</strain>
    </source>
</reference>
<name>A0AA41FYJ6_9EURY</name>
<evidence type="ECO:0000313" key="2">
    <source>
        <dbReference type="EMBL" id="MBV0900973.1"/>
    </source>
</evidence>
<dbReference type="EMBL" id="JAHQXE010000001">
    <property type="protein sequence ID" value="MBV0900973.1"/>
    <property type="molecule type" value="Genomic_DNA"/>
</dbReference>
<dbReference type="Proteomes" id="UP001166304">
    <property type="component" value="Unassembled WGS sequence"/>
</dbReference>
<accession>A0AA41FYJ6</accession>
<dbReference type="AlphaFoldDB" id="A0AA41FYJ6"/>
<evidence type="ECO:0000256" key="1">
    <source>
        <dbReference type="ARBA" id="ARBA00023284"/>
    </source>
</evidence>
<comment type="caution">
    <text evidence="2">The sequence shown here is derived from an EMBL/GenBank/DDBJ whole genome shotgun (WGS) entry which is preliminary data.</text>
</comment>
<proteinExistence type="predicted"/>
<keyword evidence="1" id="KW-0676">Redox-active center</keyword>
<dbReference type="SUPFAM" id="SSF52833">
    <property type="entry name" value="Thioredoxin-like"/>
    <property type="match status" value="1"/>
</dbReference>
<protein>
    <submittedName>
        <fullName evidence="2">Rdx family protein</fullName>
    </submittedName>
</protein>
<dbReference type="RefSeq" id="WP_162411758.1">
    <property type="nucleotide sequence ID" value="NZ_JAHQXE010000001.1"/>
</dbReference>
<organism evidence="2 3">
    <name type="scientific">Haloarcula salina</name>
    <dbReference type="NCBI Taxonomy" id="1429914"/>
    <lineage>
        <taxon>Archaea</taxon>
        <taxon>Methanobacteriati</taxon>
        <taxon>Methanobacteriota</taxon>
        <taxon>Stenosarchaea group</taxon>
        <taxon>Halobacteria</taxon>
        <taxon>Halobacteriales</taxon>
        <taxon>Haloarculaceae</taxon>
        <taxon>Haloarcula</taxon>
    </lineage>
</organism>